<keyword evidence="2" id="KW-0732">Signal</keyword>
<dbReference type="STRING" id="4846.A0A367IPE7"/>
<reference evidence="3 4" key="1">
    <citation type="journal article" date="2018" name="G3 (Bethesda)">
        <title>Phylogenetic and Phylogenomic Definition of Rhizopus Species.</title>
        <authorList>
            <person name="Gryganskyi A.P."/>
            <person name="Golan J."/>
            <person name="Dolatabadi S."/>
            <person name="Mondo S."/>
            <person name="Robb S."/>
            <person name="Idnurm A."/>
            <person name="Muszewska A."/>
            <person name="Steczkiewicz K."/>
            <person name="Masonjones S."/>
            <person name="Liao H.L."/>
            <person name="Gajdeczka M.T."/>
            <person name="Anike F."/>
            <person name="Vuek A."/>
            <person name="Anishchenko I.M."/>
            <person name="Voigt K."/>
            <person name="de Hoog G.S."/>
            <person name="Smith M.E."/>
            <person name="Heitman J."/>
            <person name="Vilgalys R."/>
            <person name="Stajich J.E."/>
        </authorList>
    </citation>
    <scope>NUCLEOTIDE SEQUENCE [LARGE SCALE GENOMIC DNA]</scope>
    <source>
        <strain evidence="3 4">LSU 92-RS-03</strain>
    </source>
</reference>
<feature type="chain" id="PRO_5016570672" description="Transmembrane protein" evidence="2">
    <location>
        <begin position="23"/>
        <end position="127"/>
    </location>
</feature>
<organism evidence="3 4">
    <name type="scientific">Rhizopus stolonifer</name>
    <name type="common">Rhizopus nigricans</name>
    <dbReference type="NCBI Taxonomy" id="4846"/>
    <lineage>
        <taxon>Eukaryota</taxon>
        <taxon>Fungi</taxon>
        <taxon>Fungi incertae sedis</taxon>
        <taxon>Mucoromycota</taxon>
        <taxon>Mucoromycotina</taxon>
        <taxon>Mucoromycetes</taxon>
        <taxon>Mucorales</taxon>
        <taxon>Mucorineae</taxon>
        <taxon>Rhizopodaceae</taxon>
        <taxon>Rhizopus</taxon>
    </lineage>
</organism>
<keyword evidence="1" id="KW-0472">Membrane</keyword>
<feature type="transmembrane region" description="Helical" evidence="1">
    <location>
        <begin position="51"/>
        <end position="70"/>
    </location>
</feature>
<evidence type="ECO:0008006" key="5">
    <source>
        <dbReference type="Google" id="ProtNLM"/>
    </source>
</evidence>
<evidence type="ECO:0000256" key="1">
    <source>
        <dbReference type="SAM" id="Phobius"/>
    </source>
</evidence>
<comment type="caution">
    <text evidence="3">The sequence shown here is derived from an EMBL/GenBank/DDBJ whole genome shotgun (WGS) entry which is preliminary data.</text>
</comment>
<gene>
    <name evidence="3" type="ORF">CU098_004229</name>
</gene>
<accession>A0A367IPE7</accession>
<feature type="signal peptide" evidence="2">
    <location>
        <begin position="1"/>
        <end position="22"/>
    </location>
</feature>
<dbReference type="OrthoDB" id="2288451at2759"/>
<dbReference type="EMBL" id="PJQM01006620">
    <property type="protein sequence ID" value="RCH79381.1"/>
    <property type="molecule type" value="Genomic_DNA"/>
</dbReference>
<evidence type="ECO:0000313" key="4">
    <source>
        <dbReference type="Proteomes" id="UP000253551"/>
    </source>
</evidence>
<evidence type="ECO:0000313" key="3">
    <source>
        <dbReference type="EMBL" id="RCH79381.1"/>
    </source>
</evidence>
<keyword evidence="1" id="KW-0812">Transmembrane</keyword>
<keyword evidence="4" id="KW-1185">Reference proteome</keyword>
<evidence type="ECO:0000256" key="2">
    <source>
        <dbReference type="SAM" id="SignalP"/>
    </source>
</evidence>
<dbReference type="Proteomes" id="UP000253551">
    <property type="component" value="Unassembled WGS sequence"/>
</dbReference>
<dbReference type="AlphaFoldDB" id="A0A367IPE7"/>
<name>A0A367IPE7_RHIST</name>
<keyword evidence="1" id="KW-1133">Transmembrane helix</keyword>
<sequence length="127" mass="14822">MMGLKHTSTILAILFHCSLSLAQTTTSTDGFNTSGNKVEEDKGSWLKRHDHFLFILILSLLLAGILLWYITRSIRSMRQRLDEENQRNLMMIENTMGRKDMMETIPNDGFNKVPVYVPQQQQYTHRY</sequence>
<proteinExistence type="predicted"/>
<protein>
    <recommendedName>
        <fullName evidence="5">Transmembrane protein</fullName>
    </recommendedName>
</protein>